<gene>
    <name evidence="1" type="ORF">WCY31_06445</name>
</gene>
<organism evidence="1 2">
    <name type="scientific">Sulfurimonas diazotrophicus</name>
    <dbReference type="NCBI Taxonomy" id="3131939"/>
    <lineage>
        <taxon>Bacteria</taxon>
        <taxon>Pseudomonadati</taxon>
        <taxon>Campylobacterota</taxon>
        <taxon>Epsilonproteobacteria</taxon>
        <taxon>Campylobacterales</taxon>
        <taxon>Sulfurimonadaceae</taxon>
        <taxon>Sulfurimonas</taxon>
    </lineage>
</organism>
<protein>
    <submittedName>
        <fullName evidence="1">Uncharacterized protein</fullName>
    </submittedName>
</protein>
<proteinExistence type="predicted"/>
<name>A0ABZ3H6G6_9BACT</name>
<dbReference type="EMBL" id="CP147920">
    <property type="protein sequence ID" value="XAU13894.1"/>
    <property type="molecule type" value="Genomic_DNA"/>
</dbReference>
<dbReference type="RefSeq" id="WP_345971708.1">
    <property type="nucleotide sequence ID" value="NZ_CP147920.1"/>
</dbReference>
<dbReference type="Proteomes" id="UP001447842">
    <property type="component" value="Chromosome"/>
</dbReference>
<sequence length="67" mass="7410">MAQSDAEKDRFELQLDVMIEKLQACQAEHGVKSCSVCEHCLGCDVRKSYVAAVYDSMSKGETGGFEF</sequence>
<evidence type="ECO:0000313" key="1">
    <source>
        <dbReference type="EMBL" id="XAU13894.1"/>
    </source>
</evidence>
<evidence type="ECO:0000313" key="2">
    <source>
        <dbReference type="Proteomes" id="UP001447842"/>
    </source>
</evidence>
<accession>A0ABZ3H6G6</accession>
<reference evidence="1 2" key="1">
    <citation type="submission" date="2024-03" db="EMBL/GenBank/DDBJ databases">
        <title>Sulfurimonas sp. HSL3-1.</title>
        <authorList>
            <person name="Wang S."/>
        </authorList>
    </citation>
    <scope>NUCLEOTIDE SEQUENCE [LARGE SCALE GENOMIC DNA]</scope>
    <source>
        <strain evidence="1 2">HSL3-1</strain>
    </source>
</reference>
<keyword evidence="2" id="KW-1185">Reference proteome</keyword>